<name>A0A0D7X4E0_9BACL</name>
<dbReference type="GO" id="GO:0016491">
    <property type="term" value="F:oxidoreductase activity"/>
    <property type="evidence" value="ECO:0007669"/>
    <property type="project" value="UniProtKB-KW"/>
</dbReference>
<evidence type="ECO:0000256" key="2">
    <source>
        <dbReference type="ARBA" id="ARBA00011738"/>
    </source>
</evidence>
<dbReference type="Proteomes" id="UP000032534">
    <property type="component" value="Unassembled WGS sequence"/>
</dbReference>
<dbReference type="PATRIC" id="fig|159743.3.peg.1706"/>
<evidence type="ECO:0000313" key="6">
    <source>
        <dbReference type="EMBL" id="KJD46246.1"/>
    </source>
</evidence>
<dbReference type="RefSeq" id="WP_044645597.1">
    <property type="nucleotide sequence ID" value="NZ_JTHP01000010.1"/>
</dbReference>
<evidence type="ECO:0000259" key="5">
    <source>
        <dbReference type="Pfam" id="PF07992"/>
    </source>
</evidence>
<dbReference type="PRINTS" id="PR00368">
    <property type="entry name" value="FADPNR"/>
</dbReference>
<dbReference type="AlphaFoldDB" id="A0A0D7X4E0"/>
<organism evidence="6 7">
    <name type="scientific">Paenibacillus terrae</name>
    <dbReference type="NCBI Taxonomy" id="159743"/>
    <lineage>
        <taxon>Bacteria</taxon>
        <taxon>Bacillati</taxon>
        <taxon>Bacillota</taxon>
        <taxon>Bacilli</taxon>
        <taxon>Bacillales</taxon>
        <taxon>Paenibacillaceae</taxon>
        <taxon>Paenibacillus</taxon>
    </lineage>
</organism>
<protein>
    <submittedName>
        <fullName evidence="6">Pyridine nucleotide-disulfide oxidoreductase</fullName>
    </submittedName>
</protein>
<comment type="subunit">
    <text evidence="2">Homodimer.</text>
</comment>
<comment type="cofactor">
    <cofactor evidence="1">
        <name>FAD</name>
        <dbReference type="ChEBI" id="CHEBI:57692"/>
    </cofactor>
</comment>
<dbReference type="InterPro" id="IPR050097">
    <property type="entry name" value="Ferredoxin-NADP_redctase_2"/>
</dbReference>
<reference evidence="6 7" key="1">
    <citation type="submission" date="2014-11" db="EMBL/GenBank/DDBJ databases">
        <title>Draft Genome Sequences of Paenibacillus polymyxa NRRL B-30509 and Paenibacillus terrae NRRL B-30644, Strains from a Poultry Environment that Produce Tridecaptin A and Paenicidins.</title>
        <authorList>
            <person name="van Belkum M.J."/>
            <person name="Lohans C.T."/>
            <person name="Vederas J.C."/>
        </authorList>
    </citation>
    <scope>NUCLEOTIDE SEQUENCE [LARGE SCALE GENOMIC DNA]</scope>
    <source>
        <strain evidence="6 7">NRRL B-30644</strain>
    </source>
</reference>
<evidence type="ECO:0000256" key="4">
    <source>
        <dbReference type="ARBA" id="ARBA00023002"/>
    </source>
</evidence>
<dbReference type="SUPFAM" id="SSF51905">
    <property type="entry name" value="FAD/NAD(P)-binding domain"/>
    <property type="match status" value="1"/>
</dbReference>
<comment type="caution">
    <text evidence="6">The sequence shown here is derived from an EMBL/GenBank/DDBJ whole genome shotgun (WGS) entry which is preliminary data.</text>
</comment>
<dbReference type="PANTHER" id="PTHR48105">
    <property type="entry name" value="THIOREDOXIN REDUCTASE 1-RELATED-RELATED"/>
    <property type="match status" value="1"/>
</dbReference>
<dbReference type="PRINTS" id="PR00469">
    <property type="entry name" value="PNDRDTASEII"/>
</dbReference>
<gene>
    <name evidence="6" type="ORF">QD47_07775</name>
</gene>
<dbReference type="Gene3D" id="3.50.50.60">
    <property type="entry name" value="FAD/NAD(P)-binding domain"/>
    <property type="match status" value="2"/>
</dbReference>
<dbReference type="Pfam" id="PF07992">
    <property type="entry name" value="Pyr_redox_2"/>
    <property type="match status" value="1"/>
</dbReference>
<keyword evidence="4" id="KW-0560">Oxidoreductase</keyword>
<evidence type="ECO:0000256" key="3">
    <source>
        <dbReference type="ARBA" id="ARBA00022630"/>
    </source>
</evidence>
<dbReference type="InterPro" id="IPR023753">
    <property type="entry name" value="FAD/NAD-binding_dom"/>
</dbReference>
<sequence>MPFDCIIVGGGIAGLQAAIQLGRYSSHRVLVIDSGYGRSTLCHQYHNILGFPDGISGEELRRLGRSEATKLGTEFVEGKAVKAAKRDELFAIQVEEGTVYSSKTILLATGLTDRFPKLEGLLACLGNSVYICPDCDGYEVQDRSTVVMGAGKAGASMALILSARTDHLVYVNHERAEVPDDLMMKLREKGIGYKEEAISRIMIGEPGYFEGVRLANGEVVRAERGFLAFGGNQVHSELAEQLGVHLLDNKHIETHPRSKMTNVENVWVAGDLGAHAEQATVAMGEGAMSAIWIHKVLSGIKTKIPQL</sequence>
<feature type="domain" description="FAD/NAD(P)-binding" evidence="5">
    <location>
        <begin position="3"/>
        <end position="286"/>
    </location>
</feature>
<dbReference type="EMBL" id="JTHP01000010">
    <property type="protein sequence ID" value="KJD46246.1"/>
    <property type="molecule type" value="Genomic_DNA"/>
</dbReference>
<dbReference type="OrthoDB" id="9806179at2"/>
<proteinExistence type="predicted"/>
<dbReference type="InterPro" id="IPR036188">
    <property type="entry name" value="FAD/NAD-bd_sf"/>
</dbReference>
<keyword evidence="7" id="KW-1185">Reference proteome</keyword>
<keyword evidence="3" id="KW-0285">Flavoprotein</keyword>
<accession>A0A0D7X4E0</accession>
<evidence type="ECO:0000313" key="7">
    <source>
        <dbReference type="Proteomes" id="UP000032534"/>
    </source>
</evidence>
<evidence type="ECO:0000256" key="1">
    <source>
        <dbReference type="ARBA" id="ARBA00001974"/>
    </source>
</evidence>